<evidence type="ECO:0000313" key="2">
    <source>
        <dbReference type="Proteomes" id="UP000308891"/>
    </source>
</evidence>
<dbReference type="NCBIfam" id="TIGR02292">
    <property type="entry name" value="ygfB_yecA"/>
    <property type="match status" value="1"/>
</dbReference>
<protein>
    <submittedName>
        <fullName evidence="1">UPF0149 family protein</fullName>
    </submittedName>
</protein>
<accession>A0A4T0V0K4</accession>
<dbReference type="Pfam" id="PF03695">
    <property type="entry name" value="UPF0149"/>
    <property type="match status" value="1"/>
</dbReference>
<reference evidence="1 2" key="1">
    <citation type="submission" date="2019-04" db="EMBL/GenBank/DDBJ databases">
        <title>Crenobacter sp. nov.</title>
        <authorList>
            <person name="Shi S."/>
        </authorList>
    </citation>
    <scope>NUCLEOTIDE SEQUENCE [LARGE SCALE GENOMIC DNA]</scope>
    <source>
        <strain evidence="1 2">GY 70310</strain>
    </source>
</reference>
<gene>
    <name evidence="1" type="ORF">E5K04_05390</name>
</gene>
<dbReference type="InterPro" id="IPR011978">
    <property type="entry name" value="YgfB-like"/>
</dbReference>
<dbReference type="InterPro" id="IPR036255">
    <property type="entry name" value="YgfB-like_sf"/>
</dbReference>
<dbReference type="SUPFAM" id="SSF101327">
    <property type="entry name" value="YgfB-like"/>
    <property type="match status" value="1"/>
</dbReference>
<sequence length="205" mass="22271">MNETAMSDADYQKLGQTLAGLAGQGAMKLEMLDGFFAALVAGPEVIRAAECLPQILGRAWDDDAAFPGPKAFDEFMRLVNGHWHEVSATLLAGDDYYPWLDADDAGRVSGNDWAEGFEQGMALQPADWQLAFDDADAGAALAPIMTLAMEREADPALRTTVSDAQREELLGQLSPAVSRLHDFFRTLREKMAAELAAAEQEKTSF</sequence>
<organism evidence="1 2">
    <name type="scientific">Crenobacter intestini</name>
    <dbReference type="NCBI Taxonomy" id="2563443"/>
    <lineage>
        <taxon>Bacteria</taxon>
        <taxon>Pseudomonadati</taxon>
        <taxon>Pseudomonadota</taxon>
        <taxon>Betaproteobacteria</taxon>
        <taxon>Neisseriales</taxon>
        <taxon>Neisseriaceae</taxon>
        <taxon>Crenobacter</taxon>
    </lineage>
</organism>
<name>A0A4T0V0K4_9NEIS</name>
<comment type="caution">
    <text evidence="1">The sequence shown here is derived from an EMBL/GenBank/DDBJ whole genome shotgun (WGS) entry which is preliminary data.</text>
</comment>
<dbReference type="RefSeq" id="WP_136551878.1">
    <property type="nucleotide sequence ID" value="NZ_STGJ01000005.1"/>
</dbReference>
<dbReference type="Proteomes" id="UP000308891">
    <property type="component" value="Unassembled WGS sequence"/>
</dbReference>
<dbReference type="AlphaFoldDB" id="A0A4T0V0K4"/>
<dbReference type="Gene3D" id="1.20.120.740">
    <property type="entry name" value="YgfB uncharacterised protein family UPF0149, PF03695"/>
    <property type="match status" value="1"/>
</dbReference>
<evidence type="ECO:0000313" key="1">
    <source>
        <dbReference type="EMBL" id="TIC84605.1"/>
    </source>
</evidence>
<dbReference type="OrthoDB" id="570299at2"/>
<keyword evidence="2" id="KW-1185">Reference proteome</keyword>
<proteinExistence type="predicted"/>
<dbReference type="EMBL" id="STGJ01000005">
    <property type="protein sequence ID" value="TIC84605.1"/>
    <property type="molecule type" value="Genomic_DNA"/>
</dbReference>